<evidence type="ECO:0000256" key="14">
    <source>
        <dbReference type="ARBA" id="ARBA00023180"/>
    </source>
</evidence>
<evidence type="ECO:0000313" key="17">
    <source>
        <dbReference type="EMBL" id="RWS21879.1"/>
    </source>
</evidence>
<keyword evidence="10" id="KW-0249">Electron transport</keyword>
<evidence type="ECO:0000256" key="1">
    <source>
        <dbReference type="ARBA" id="ARBA00001974"/>
    </source>
</evidence>
<evidence type="ECO:0000256" key="5">
    <source>
        <dbReference type="ARBA" id="ARBA00022448"/>
    </source>
</evidence>
<dbReference type="GO" id="GO:0015035">
    <property type="term" value="F:protein-disulfide reductase activity"/>
    <property type="evidence" value="ECO:0007669"/>
    <property type="project" value="InterPro"/>
</dbReference>
<keyword evidence="14" id="KW-0325">Glycoprotein</keyword>
<dbReference type="VEuPathDB" id="VectorBase:LDEU010161"/>
<comment type="cofactor">
    <cofactor evidence="1">
        <name>FAD</name>
        <dbReference type="ChEBI" id="CHEBI:57692"/>
    </cofactor>
</comment>
<proteinExistence type="inferred from homology"/>
<evidence type="ECO:0000256" key="9">
    <source>
        <dbReference type="ARBA" id="ARBA00022827"/>
    </source>
</evidence>
<evidence type="ECO:0000256" key="8">
    <source>
        <dbReference type="ARBA" id="ARBA00022824"/>
    </source>
</evidence>
<keyword evidence="15" id="KW-0676">Redox-active center</keyword>
<evidence type="ECO:0000256" key="7">
    <source>
        <dbReference type="ARBA" id="ARBA00022729"/>
    </source>
</evidence>
<dbReference type="InterPro" id="IPR007266">
    <property type="entry name" value="Ero1"/>
</dbReference>
<keyword evidence="11" id="KW-0560">Oxidoreductase</keyword>
<dbReference type="GO" id="GO:0005789">
    <property type="term" value="C:endoplasmic reticulum membrane"/>
    <property type="evidence" value="ECO:0007669"/>
    <property type="project" value="UniProtKB-SubCell"/>
</dbReference>
<dbReference type="PANTHER" id="PTHR12613:SF0">
    <property type="entry name" value="ERO1-LIKE PROTEIN"/>
    <property type="match status" value="1"/>
</dbReference>
<sequence>MVLKVMLWAISASGYIKNLYFVYLLKLRALNKMEPYLTSKVNWQSCKDQCVAHESIKSPLKVIRTFRWTFDERTLFRQESKVAQELAEHFRNITNIIDCGKVQIHGLGTAFKILISDHLDKLKLHRHEIVTLIKSVARLSNSIHHLYVFEKMSQAT</sequence>
<evidence type="ECO:0000256" key="13">
    <source>
        <dbReference type="ARBA" id="ARBA00023157"/>
    </source>
</evidence>
<keyword evidence="8" id="KW-0256">Endoplasmic reticulum</keyword>
<feature type="transmembrane region" description="Helical" evidence="16">
    <location>
        <begin position="6"/>
        <end position="25"/>
    </location>
</feature>
<keyword evidence="9" id="KW-0274">FAD</keyword>
<name>A0A443S2X5_9ACAR</name>
<evidence type="ECO:0000256" key="15">
    <source>
        <dbReference type="ARBA" id="ARBA00023284"/>
    </source>
</evidence>
<evidence type="ECO:0000313" key="18">
    <source>
        <dbReference type="Proteomes" id="UP000288716"/>
    </source>
</evidence>
<keyword evidence="16" id="KW-0812">Transmembrane</keyword>
<evidence type="ECO:0000256" key="6">
    <source>
        <dbReference type="ARBA" id="ARBA00022630"/>
    </source>
</evidence>
<gene>
    <name evidence="17" type="ORF">B4U80_03402</name>
</gene>
<dbReference type="Proteomes" id="UP000288716">
    <property type="component" value="Unassembled WGS sequence"/>
</dbReference>
<keyword evidence="13" id="KW-1015">Disulfide bond</keyword>
<dbReference type="STRING" id="299467.A0A443S2X5"/>
<evidence type="ECO:0000256" key="16">
    <source>
        <dbReference type="SAM" id="Phobius"/>
    </source>
</evidence>
<protein>
    <submittedName>
        <fullName evidence="17">ERO1-like protein</fullName>
    </submittedName>
</protein>
<evidence type="ECO:0000256" key="12">
    <source>
        <dbReference type="ARBA" id="ARBA00023136"/>
    </source>
</evidence>
<dbReference type="EMBL" id="NCKV01010469">
    <property type="protein sequence ID" value="RWS21879.1"/>
    <property type="molecule type" value="Genomic_DNA"/>
</dbReference>
<keyword evidence="6" id="KW-0285">Flavoprotein</keyword>
<keyword evidence="16" id="KW-1133">Transmembrane helix</keyword>
<keyword evidence="18" id="KW-1185">Reference proteome</keyword>
<dbReference type="GO" id="GO:0016972">
    <property type="term" value="F:thiol oxidase activity"/>
    <property type="evidence" value="ECO:0007669"/>
    <property type="project" value="InterPro"/>
</dbReference>
<comment type="similarity">
    <text evidence="3">Belongs to the EROs family.</text>
</comment>
<dbReference type="PANTHER" id="PTHR12613">
    <property type="entry name" value="ERO1-RELATED"/>
    <property type="match status" value="1"/>
</dbReference>
<evidence type="ECO:0000256" key="2">
    <source>
        <dbReference type="ARBA" id="ARBA00004367"/>
    </source>
</evidence>
<dbReference type="SUPFAM" id="SSF110019">
    <property type="entry name" value="ERO1-like"/>
    <property type="match status" value="1"/>
</dbReference>
<comment type="subunit">
    <text evidence="4">May function both as a monomer and a homodimer.</text>
</comment>
<evidence type="ECO:0000256" key="3">
    <source>
        <dbReference type="ARBA" id="ARBA00008277"/>
    </source>
</evidence>
<keyword evidence="7" id="KW-0732">Signal</keyword>
<evidence type="ECO:0000256" key="4">
    <source>
        <dbReference type="ARBA" id="ARBA00011802"/>
    </source>
</evidence>
<dbReference type="GO" id="GO:0034975">
    <property type="term" value="P:protein folding in endoplasmic reticulum"/>
    <property type="evidence" value="ECO:0007669"/>
    <property type="project" value="InterPro"/>
</dbReference>
<evidence type="ECO:0000256" key="10">
    <source>
        <dbReference type="ARBA" id="ARBA00022982"/>
    </source>
</evidence>
<dbReference type="Pfam" id="PF04137">
    <property type="entry name" value="ERO1"/>
    <property type="match status" value="1"/>
</dbReference>
<comment type="caution">
    <text evidence="17">The sequence shown here is derived from an EMBL/GenBank/DDBJ whole genome shotgun (WGS) entry which is preliminary data.</text>
</comment>
<keyword evidence="5" id="KW-0813">Transport</keyword>
<dbReference type="AlphaFoldDB" id="A0A443S2X5"/>
<dbReference type="GO" id="GO:0071949">
    <property type="term" value="F:FAD binding"/>
    <property type="evidence" value="ECO:0007669"/>
    <property type="project" value="InterPro"/>
</dbReference>
<organism evidence="17 18">
    <name type="scientific">Leptotrombidium deliense</name>
    <dbReference type="NCBI Taxonomy" id="299467"/>
    <lineage>
        <taxon>Eukaryota</taxon>
        <taxon>Metazoa</taxon>
        <taxon>Ecdysozoa</taxon>
        <taxon>Arthropoda</taxon>
        <taxon>Chelicerata</taxon>
        <taxon>Arachnida</taxon>
        <taxon>Acari</taxon>
        <taxon>Acariformes</taxon>
        <taxon>Trombidiformes</taxon>
        <taxon>Prostigmata</taxon>
        <taxon>Anystina</taxon>
        <taxon>Parasitengona</taxon>
        <taxon>Trombiculoidea</taxon>
        <taxon>Trombiculidae</taxon>
        <taxon>Leptotrombidium</taxon>
    </lineage>
</organism>
<dbReference type="InterPro" id="IPR037192">
    <property type="entry name" value="ERO1-like_sf"/>
</dbReference>
<accession>A0A443S2X5</accession>
<comment type="subcellular location">
    <subcellularLocation>
        <location evidence="2">Endoplasmic reticulum membrane</location>
        <topology evidence="2">Peripheral membrane protein</topology>
        <orientation evidence="2">Lumenal side</orientation>
    </subcellularLocation>
</comment>
<reference evidence="17 18" key="1">
    <citation type="journal article" date="2018" name="Gigascience">
        <title>Genomes of trombidid mites reveal novel predicted allergens and laterally-transferred genes associated with secondary metabolism.</title>
        <authorList>
            <person name="Dong X."/>
            <person name="Chaisiri K."/>
            <person name="Xia D."/>
            <person name="Armstrong S.D."/>
            <person name="Fang Y."/>
            <person name="Donnelly M.J."/>
            <person name="Kadowaki T."/>
            <person name="McGarry J.W."/>
            <person name="Darby A.C."/>
            <person name="Makepeace B.L."/>
        </authorList>
    </citation>
    <scope>NUCLEOTIDE SEQUENCE [LARGE SCALE GENOMIC DNA]</scope>
    <source>
        <strain evidence="17">UoL-UT</strain>
    </source>
</reference>
<keyword evidence="12 16" id="KW-0472">Membrane</keyword>
<dbReference type="OrthoDB" id="269384at2759"/>
<evidence type="ECO:0000256" key="11">
    <source>
        <dbReference type="ARBA" id="ARBA00023002"/>
    </source>
</evidence>